<evidence type="ECO:0000313" key="2">
    <source>
        <dbReference type="WBParaSite" id="Hba_00434"/>
    </source>
</evidence>
<name>A0A1I7W736_HETBA</name>
<accession>A0A1I7W736</accession>
<dbReference type="Proteomes" id="UP000095283">
    <property type="component" value="Unplaced"/>
</dbReference>
<dbReference type="AlphaFoldDB" id="A0A1I7W736"/>
<organism evidence="1 2">
    <name type="scientific">Heterorhabditis bacteriophora</name>
    <name type="common">Entomopathogenic nematode worm</name>
    <dbReference type="NCBI Taxonomy" id="37862"/>
    <lineage>
        <taxon>Eukaryota</taxon>
        <taxon>Metazoa</taxon>
        <taxon>Ecdysozoa</taxon>
        <taxon>Nematoda</taxon>
        <taxon>Chromadorea</taxon>
        <taxon>Rhabditida</taxon>
        <taxon>Rhabditina</taxon>
        <taxon>Rhabditomorpha</taxon>
        <taxon>Strongyloidea</taxon>
        <taxon>Heterorhabditidae</taxon>
        <taxon>Heterorhabditis</taxon>
    </lineage>
</organism>
<proteinExistence type="predicted"/>
<keyword evidence="1" id="KW-1185">Reference proteome</keyword>
<sequence length="64" mass="7402">MLYFIKLFNTDCFIIAVFNYPSLRLSHNKQAKSCLSTNKSRVAGITSYRNRGPISYINHNFINV</sequence>
<dbReference type="WBParaSite" id="Hba_00434">
    <property type="protein sequence ID" value="Hba_00434"/>
    <property type="gene ID" value="Hba_00434"/>
</dbReference>
<protein>
    <submittedName>
        <fullName evidence="2">Uncharacterized protein</fullName>
    </submittedName>
</protein>
<evidence type="ECO:0000313" key="1">
    <source>
        <dbReference type="Proteomes" id="UP000095283"/>
    </source>
</evidence>
<reference evidence="2" key="1">
    <citation type="submission" date="2016-11" db="UniProtKB">
        <authorList>
            <consortium name="WormBaseParasite"/>
        </authorList>
    </citation>
    <scope>IDENTIFICATION</scope>
</reference>